<protein>
    <submittedName>
        <fullName evidence="5">Unannotated protein</fullName>
    </submittedName>
</protein>
<sequence>MARRDRTENYPRLTTPLVRDNGVLRPATWDEAIARAALGFRRVLDAPGADPTRNVGVFSCSKATNETNYLTGKFARSALGTNNVDSCNRT</sequence>
<dbReference type="PANTHER" id="PTHR43105:SF10">
    <property type="entry name" value="NADH-QUINONE OXIDOREDUCTASE SUBUNIT G"/>
    <property type="match status" value="1"/>
</dbReference>
<evidence type="ECO:0000256" key="2">
    <source>
        <dbReference type="ARBA" id="ARBA00023004"/>
    </source>
</evidence>
<keyword evidence="3" id="KW-0411">Iron-sulfur</keyword>
<dbReference type="GO" id="GO:0022904">
    <property type="term" value="P:respiratory electron transport chain"/>
    <property type="evidence" value="ECO:0007669"/>
    <property type="project" value="TreeGrafter"/>
</dbReference>
<dbReference type="EMBL" id="CAFAAJ010000072">
    <property type="protein sequence ID" value="CAB4806018.1"/>
    <property type="molecule type" value="Genomic_DNA"/>
</dbReference>
<dbReference type="GO" id="GO:0003954">
    <property type="term" value="F:NADH dehydrogenase activity"/>
    <property type="evidence" value="ECO:0007669"/>
    <property type="project" value="TreeGrafter"/>
</dbReference>
<reference evidence="5" key="1">
    <citation type="submission" date="2020-05" db="EMBL/GenBank/DDBJ databases">
        <authorList>
            <person name="Chiriac C."/>
            <person name="Salcher M."/>
            <person name="Ghai R."/>
            <person name="Kavagutti S V."/>
        </authorList>
    </citation>
    <scope>NUCLEOTIDE SEQUENCE</scope>
</reference>
<name>A0A6J6YER3_9ZZZZ</name>
<gene>
    <name evidence="5" type="ORF">UFOPK3001_01255</name>
</gene>
<dbReference type="InterPro" id="IPR006656">
    <property type="entry name" value="Mopterin_OxRdtase"/>
</dbReference>
<proteinExistence type="predicted"/>
<keyword evidence="2" id="KW-0408">Iron</keyword>
<accession>A0A6J6YER3</accession>
<dbReference type="Pfam" id="PF00384">
    <property type="entry name" value="Molybdopterin"/>
    <property type="match status" value="1"/>
</dbReference>
<dbReference type="Gene3D" id="3.40.50.740">
    <property type="match status" value="1"/>
</dbReference>
<keyword evidence="1" id="KW-0479">Metal-binding</keyword>
<dbReference type="GO" id="GO:0046872">
    <property type="term" value="F:metal ion binding"/>
    <property type="evidence" value="ECO:0007669"/>
    <property type="project" value="UniProtKB-KW"/>
</dbReference>
<evidence type="ECO:0000313" key="5">
    <source>
        <dbReference type="EMBL" id="CAB4806018.1"/>
    </source>
</evidence>
<evidence type="ECO:0000259" key="4">
    <source>
        <dbReference type="Pfam" id="PF00384"/>
    </source>
</evidence>
<evidence type="ECO:0000256" key="3">
    <source>
        <dbReference type="ARBA" id="ARBA00023014"/>
    </source>
</evidence>
<dbReference type="PANTHER" id="PTHR43105">
    <property type="entry name" value="RESPIRATORY NITRATE REDUCTASE"/>
    <property type="match status" value="1"/>
</dbReference>
<dbReference type="SUPFAM" id="SSF53706">
    <property type="entry name" value="Formate dehydrogenase/DMSO reductase, domains 1-3"/>
    <property type="match status" value="1"/>
</dbReference>
<feature type="domain" description="Molybdopterin oxidoreductase" evidence="4">
    <location>
        <begin position="12"/>
        <end position="89"/>
    </location>
</feature>
<dbReference type="AlphaFoldDB" id="A0A6J6YER3"/>
<evidence type="ECO:0000256" key="1">
    <source>
        <dbReference type="ARBA" id="ARBA00022723"/>
    </source>
</evidence>
<dbReference type="InterPro" id="IPR050123">
    <property type="entry name" value="Prok_molybdopt-oxidoreductase"/>
</dbReference>
<dbReference type="GO" id="GO:0016020">
    <property type="term" value="C:membrane"/>
    <property type="evidence" value="ECO:0007669"/>
    <property type="project" value="TreeGrafter"/>
</dbReference>
<dbReference type="GO" id="GO:0051536">
    <property type="term" value="F:iron-sulfur cluster binding"/>
    <property type="evidence" value="ECO:0007669"/>
    <property type="project" value="UniProtKB-KW"/>
</dbReference>
<organism evidence="5">
    <name type="scientific">freshwater metagenome</name>
    <dbReference type="NCBI Taxonomy" id="449393"/>
    <lineage>
        <taxon>unclassified sequences</taxon>
        <taxon>metagenomes</taxon>
        <taxon>ecological metagenomes</taxon>
    </lineage>
</organism>